<protein>
    <submittedName>
        <fullName evidence="1">Uncharacterized protein</fullName>
    </submittedName>
</protein>
<evidence type="ECO:0000313" key="1">
    <source>
        <dbReference type="EMBL" id="GJN65446.1"/>
    </source>
</evidence>
<name>A0AA37MYT1_9FIRM</name>
<organism evidence="1 2">
    <name type="scientific">Faecalibacterium gallinarum</name>
    <dbReference type="NCBI Taxonomy" id="2903556"/>
    <lineage>
        <taxon>Bacteria</taxon>
        <taxon>Bacillati</taxon>
        <taxon>Bacillota</taxon>
        <taxon>Clostridia</taxon>
        <taxon>Eubacteriales</taxon>
        <taxon>Oscillospiraceae</taxon>
        <taxon>Faecalibacterium</taxon>
    </lineage>
</organism>
<accession>A0AA37MYT1</accession>
<reference evidence="1" key="1">
    <citation type="journal article" date="2022" name="Int. J. Syst. Evol. Microbiol.">
        <title>Genome-based, phenotypic and chemotaxonomic classification of Faecalibacterium strains: proposal of three novel species Faecalibacterium duncaniae sp. nov., Faecalibacterium hattorii sp. nov. and Faecalibacterium gallinarum sp. nov. .</title>
        <authorList>
            <person name="Sakamoto M."/>
            <person name="Sakurai N."/>
            <person name="Tanno H."/>
            <person name="Iino T."/>
            <person name="Ohkuma M."/>
            <person name="Endo A."/>
        </authorList>
    </citation>
    <scope>NUCLEOTIDE SEQUENCE</scope>
    <source>
        <strain evidence="1">JCM 17207</strain>
    </source>
</reference>
<proteinExistence type="predicted"/>
<dbReference type="Proteomes" id="UP001055185">
    <property type="component" value="Unassembled WGS sequence"/>
</dbReference>
<dbReference type="AlphaFoldDB" id="A0AA37MYT1"/>
<dbReference type="RefSeq" id="WP_238317664.1">
    <property type="nucleotide sequence ID" value="NZ_BQKV01000098.1"/>
</dbReference>
<comment type="caution">
    <text evidence="1">The sequence shown here is derived from an EMBL/GenBank/DDBJ whole genome shotgun (WGS) entry which is preliminary data.</text>
</comment>
<evidence type="ECO:0000313" key="2">
    <source>
        <dbReference type="Proteomes" id="UP001055185"/>
    </source>
</evidence>
<dbReference type="EMBL" id="BQKV01000098">
    <property type="protein sequence ID" value="GJN65446.1"/>
    <property type="molecule type" value="Genomic_DNA"/>
</dbReference>
<sequence>MQLYNMTNYDRLMVELNHKMYLPEDDYKRLLEENGLIDIESYSREDRLKLLNTVLSIFQILANDVDLYRSVQTEFATTGEAITAINTRITRLKSEISQIEAENEAASGPVSYLFRGRC</sequence>
<keyword evidence="2" id="KW-1185">Reference proteome</keyword>
<gene>
    <name evidence="1" type="ORF">JCM17207_20710</name>
</gene>